<organism evidence="3 4">
    <name type="scientific">Pelobates cultripes</name>
    <name type="common">Western spadefoot toad</name>
    <dbReference type="NCBI Taxonomy" id="61616"/>
    <lineage>
        <taxon>Eukaryota</taxon>
        <taxon>Metazoa</taxon>
        <taxon>Chordata</taxon>
        <taxon>Craniata</taxon>
        <taxon>Vertebrata</taxon>
        <taxon>Euteleostomi</taxon>
        <taxon>Amphibia</taxon>
        <taxon>Batrachia</taxon>
        <taxon>Anura</taxon>
        <taxon>Pelobatoidea</taxon>
        <taxon>Pelobatidae</taxon>
        <taxon>Pelobates</taxon>
    </lineage>
</organism>
<keyword evidence="2" id="KW-0812">Transmembrane</keyword>
<evidence type="ECO:0000256" key="2">
    <source>
        <dbReference type="SAM" id="Phobius"/>
    </source>
</evidence>
<keyword evidence="2" id="KW-0472">Membrane</keyword>
<protein>
    <submittedName>
        <fullName evidence="3">Uncharacterized protein</fullName>
    </submittedName>
</protein>
<sequence length="144" mass="15983">CSFIWKLRSSVSRHFATLVGIFLIRSGSIRLFLRLYENLIRMNFPVFICLVSVRQTKAALMAASRSSRGSPSRHSSVHEFDTSERSVGGKKSHKSTRCIACDAKALEGKKLCGTCLSEAAGSPKDPSPEIMKWIQMAVDKSMEQ</sequence>
<gene>
    <name evidence="3" type="ORF">PECUL_23A061962</name>
</gene>
<feature type="compositionally biased region" description="Low complexity" evidence="1">
    <location>
        <begin position="64"/>
        <end position="74"/>
    </location>
</feature>
<name>A0AAD1TEY3_PELCU</name>
<evidence type="ECO:0000256" key="1">
    <source>
        <dbReference type="SAM" id="MobiDB-lite"/>
    </source>
</evidence>
<dbReference type="Proteomes" id="UP001295444">
    <property type="component" value="Chromosome 12"/>
</dbReference>
<evidence type="ECO:0000313" key="4">
    <source>
        <dbReference type="Proteomes" id="UP001295444"/>
    </source>
</evidence>
<feature type="region of interest" description="Disordered" evidence="1">
    <location>
        <begin position="63"/>
        <end position="96"/>
    </location>
</feature>
<accession>A0AAD1TEY3</accession>
<reference evidence="3" key="1">
    <citation type="submission" date="2022-03" db="EMBL/GenBank/DDBJ databases">
        <authorList>
            <person name="Alioto T."/>
            <person name="Alioto T."/>
            <person name="Gomez Garrido J."/>
        </authorList>
    </citation>
    <scope>NUCLEOTIDE SEQUENCE</scope>
</reference>
<feature type="non-terminal residue" evidence="3">
    <location>
        <position position="1"/>
    </location>
</feature>
<evidence type="ECO:0000313" key="3">
    <source>
        <dbReference type="EMBL" id="CAH2324814.1"/>
    </source>
</evidence>
<dbReference type="EMBL" id="OW240923">
    <property type="protein sequence ID" value="CAH2324814.1"/>
    <property type="molecule type" value="Genomic_DNA"/>
</dbReference>
<keyword evidence="4" id="KW-1185">Reference proteome</keyword>
<keyword evidence="2" id="KW-1133">Transmembrane helix</keyword>
<dbReference type="AlphaFoldDB" id="A0AAD1TEY3"/>
<feature type="transmembrane region" description="Helical" evidence="2">
    <location>
        <begin position="15"/>
        <end position="33"/>
    </location>
</feature>
<proteinExistence type="predicted"/>